<keyword evidence="1 3" id="KW-0807">Transducer</keyword>
<gene>
    <name evidence="8" type="ORF">EW093_02680</name>
</gene>
<dbReference type="PANTHER" id="PTHR32089:SF112">
    <property type="entry name" value="LYSOZYME-LIKE PROTEIN-RELATED"/>
    <property type="match status" value="1"/>
</dbReference>
<dbReference type="Pfam" id="PF00015">
    <property type="entry name" value="MCPsignal"/>
    <property type="match status" value="1"/>
</dbReference>
<feature type="domain" description="HAMP" evidence="7">
    <location>
        <begin position="314"/>
        <end position="368"/>
    </location>
</feature>
<comment type="similarity">
    <text evidence="2">Belongs to the methyl-accepting chemotaxis (MCP) protein family.</text>
</comment>
<dbReference type="InterPro" id="IPR003660">
    <property type="entry name" value="HAMP_dom"/>
</dbReference>
<dbReference type="Gene3D" id="6.10.340.10">
    <property type="match status" value="1"/>
</dbReference>
<dbReference type="PROSITE" id="PS50111">
    <property type="entry name" value="CHEMOTAXIS_TRANSDUC_2"/>
    <property type="match status" value="1"/>
</dbReference>
<dbReference type="OrthoDB" id="369336at2"/>
<feature type="coiled-coil region" evidence="4">
    <location>
        <begin position="423"/>
        <end position="450"/>
    </location>
</feature>
<sequence length="702" mass="77065">MKFSLSSKILLPSLFILFLGLFTVSFIAHNTTKKILTEDLITSTKFSLEVLISQSLDRNNQVEVISRAMADNYIQIAQLLAIYLGDNAENISTEEYAKIAENIGVDEIHVTDENGVLMWGSVPGFFGFDFNTTDQTKPFIKILNDNKYTLAQEPQLRGTDNLLFQYIGVSRVDKPGIVQIGMSAHVVQEVLKRVDLQNLIDTFQVDEYGGSTFIIDNSGVTLKHKNRDFIGVNVSEDYDWGKKLLEGDRGNFYYNFNNENKFMSYAKAGNNIYCASVYVDPYMTPVKNMDRILIITSVLVGLILSIVIISLLTKMASSPLKSLNKKILILSEGEGDLTQKISIKSDDEVGELASGINEFVSSLRQIVGNIKLRSAETQKIKNILNDEAKESAETSLKISVNVENITNEIFKLDNEVTNSLTIEKKIENSLEELDREVENQVSAVEESTASVNEMVASLKNVSGITTNKYESTLRLVETTRVGGEKVTLMNSLVNDIHDSVSEISNMVTIINDIASQTSLLSMNAAIEAAHAGDEGKGFAVVADEIRKLSESTGSNASSITKVLENIRAQVNQATSASSETNSAFLEINSEVKSVSEALSEINLATEELSNGGEQIIEAMYILQDVSTKVRDGAVDMKQGAIDMSLAIKLIKDISQSVLDKVTAISGDSSSIANGSETIKKLALDLSNNTTDLESEIQRFKTE</sequence>
<protein>
    <submittedName>
        <fullName evidence="8">Methyl-accepting chemotaxis protein</fullName>
    </submittedName>
</protein>
<keyword evidence="5" id="KW-1133">Transmembrane helix</keyword>
<dbReference type="PANTHER" id="PTHR32089">
    <property type="entry name" value="METHYL-ACCEPTING CHEMOTAXIS PROTEIN MCPB"/>
    <property type="match status" value="1"/>
</dbReference>
<dbReference type="Proteomes" id="UP000323824">
    <property type="component" value="Chromosome"/>
</dbReference>
<reference evidence="8 9" key="2">
    <citation type="submission" date="2019-09" db="EMBL/GenBank/DDBJ databases">
        <title>Complete Genome Sequence and Methylome Analysis of free living Spirochaetas.</title>
        <authorList>
            <person name="Leshcheva N."/>
            <person name="Mikheeva N."/>
        </authorList>
    </citation>
    <scope>NUCLEOTIDE SEQUENCE [LARGE SCALE GENOMIC DNA]</scope>
    <source>
        <strain evidence="8 9">P</strain>
    </source>
</reference>
<accession>A0A5C1Q9R4</accession>
<evidence type="ECO:0000259" key="6">
    <source>
        <dbReference type="PROSITE" id="PS50111"/>
    </source>
</evidence>
<dbReference type="Gene3D" id="1.10.287.950">
    <property type="entry name" value="Methyl-accepting chemotaxis protein"/>
    <property type="match status" value="1"/>
</dbReference>
<evidence type="ECO:0000256" key="1">
    <source>
        <dbReference type="ARBA" id="ARBA00023224"/>
    </source>
</evidence>
<keyword evidence="5" id="KW-0472">Membrane</keyword>
<feature type="domain" description="Methyl-accepting transducer" evidence="6">
    <location>
        <begin position="415"/>
        <end position="637"/>
    </location>
</feature>
<feature type="transmembrane region" description="Helical" evidence="5">
    <location>
        <begin position="292"/>
        <end position="312"/>
    </location>
</feature>
<dbReference type="GO" id="GO:0007165">
    <property type="term" value="P:signal transduction"/>
    <property type="evidence" value="ECO:0007669"/>
    <property type="project" value="UniProtKB-KW"/>
</dbReference>
<evidence type="ECO:0000256" key="2">
    <source>
        <dbReference type="ARBA" id="ARBA00029447"/>
    </source>
</evidence>
<dbReference type="PROSITE" id="PS50885">
    <property type="entry name" value="HAMP"/>
    <property type="match status" value="1"/>
</dbReference>
<dbReference type="SMART" id="SM00283">
    <property type="entry name" value="MA"/>
    <property type="match status" value="1"/>
</dbReference>
<dbReference type="RefSeq" id="WP_149566907.1">
    <property type="nucleotide sequence ID" value="NZ_CP035807.1"/>
</dbReference>
<dbReference type="KEGG" id="sper:EW093_02680"/>
<evidence type="ECO:0000256" key="5">
    <source>
        <dbReference type="SAM" id="Phobius"/>
    </source>
</evidence>
<dbReference type="EMBL" id="CP035807">
    <property type="protein sequence ID" value="QEN03649.1"/>
    <property type="molecule type" value="Genomic_DNA"/>
</dbReference>
<keyword evidence="9" id="KW-1185">Reference proteome</keyword>
<evidence type="ECO:0000256" key="4">
    <source>
        <dbReference type="SAM" id="Coils"/>
    </source>
</evidence>
<dbReference type="SUPFAM" id="SSF58104">
    <property type="entry name" value="Methyl-accepting chemotaxis protein (MCP) signaling domain"/>
    <property type="match status" value="1"/>
</dbReference>
<keyword evidence="4" id="KW-0175">Coiled coil</keyword>
<evidence type="ECO:0000313" key="9">
    <source>
        <dbReference type="Proteomes" id="UP000323824"/>
    </source>
</evidence>
<evidence type="ECO:0000256" key="3">
    <source>
        <dbReference type="PROSITE-ProRule" id="PRU00284"/>
    </source>
</evidence>
<evidence type="ECO:0000259" key="7">
    <source>
        <dbReference type="PROSITE" id="PS50885"/>
    </source>
</evidence>
<dbReference type="AlphaFoldDB" id="A0A5C1Q9R4"/>
<dbReference type="CDD" id="cd06225">
    <property type="entry name" value="HAMP"/>
    <property type="match status" value="1"/>
</dbReference>
<dbReference type="InterPro" id="IPR004089">
    <property type="entry name" value="MCPsignal_dom"/>
</dbReference>
<dbReference type="Gene3D" id="3.30.450.20">
    <property type="entry name" value="PAS domain"/>
    <property type="match status" value="1"/>
</dbReference>
<proteinExistence type="inferred from homology"/>
<name>A0A5C1Q9R4_9SPIO</name>
<reference evidence="8 9" key="1">
    <citation type="submission" date="2019-02" db="EMBL/GenBank/DDBJ databases">
        <authorList>
            <person name="Fomenkov A."/>
            <person name="Dubinina G."/>
            <person name="Grabovich M."/>
            <person name="Vincze T."/>
            <person name="Roberts R.J."/>
        </authorList>
    </citation>
    <scope>NUCLEOTIDE SEQUENCE [LARGE SCALE GENOMIC DNA]</scope>
    <source>
        <strain evidence="8 9">P</strain>
    </source>
</reference>
<dbReference type="GO" id="GO:0016020">
    <property type="term" value="C:membrane"/>
    <property type="evidence" value="ECO:0007669"/>
    <property type="project" value="InterPro"/>
</dbReference>
<keyword evidence="5" id="KW-0812">Transmembrane</keyword>
<evidence type="ECO:0000313" key="8">
    <source>
        <dbReference type="EMBL" id="QEN03649.1"/>
    </source>
</evidence>
<dbReference type="SMART" id="SM00304">
    <property type="entry name" value="HAMP"/>
    <property type="match status" value="1"/>
</dbReference>
<organism evidence="8 9">
    <name type="scientific">Thiospirochaeta perfilievii</name>
    <dbReference type="NCBI Taxonomy" id="252967"/>
    <lineage>
        <taxon>Bacteria</taxon>
        <taxon>Pseudomonadati</taxon>
        <taxon>Spirochaetota</taxon>
        <taxon>Spirochaetia</taxon>
        <taxon>Spirochaetales</taxon>
        <taxon>Spirochaetaceae</taxon>
        <taxon>Thiospirochaeta</taxon>
    </lineage>
</organism>
<dbReference type="Pfam" id="PF00672">
    <property type="entry name" value="HAMP"/>
    <property type="match status" value="1"/>
</dbReference>